<comment type="cofactor">
    <cofactor evidence="7 10">
        <name>Mg(2+)</name>
        <dbReference type="ChEBI" id="CHEBI:18420"/>
    </cofactor>
    <text evidence="7 10">Binds 1 Mg(2+) ion per subunit.</text>
</comment>
<dbReference type="EC" id="2.4.2.14" evidence="7"/>
<dbReference type="InterPro" id="IPR017932">
    <property type="entry name" value="GATase_2_dom"/>
</dbReference>
<feature type="binding site" evidence="7 11">
    <location>
        <position position="249"/>
    </location>
    <ligand>
        <name>[4Fe-4S] cluster</name>
        <dbReference type="ChEBI" id="CHEBI:49883"/>
    </ligand>
</feature>
<feature type="domain" description="Glutamine amidotransferase type-2" evidence="12">
    <location>
        <begin position="14"/>
        <end position="233"/>
    </location>
</feature>
<feature type="binding site" evidence="7 10">
    <location>
        <position position="359"/>
    </location>
    <ligand>
        <name>Mg(2+)</name>
        <dbReference type="ChEBI" id="CHEBI:18420"/>
    </ligand>
</feature>
<dbReference type="RefSeq" id="WP_197712699.1">
    <property type="nucleotide sequence ID" value="NZ_LS974202.1"/>
</dbReference>
<evidence type="ECO:0000256" key="9">
    <source>
        <dbReference type="PIRSR" id="PIRSR000485-1"/>
    </source>
</evidence>
<dbReference type="InterPro" id="IPR029055">
    <property type="entry name" value="Ntn_hydrolases_N"/>
</dbReference>
<keyword evidence="7 11" id="KW-0411">Iron-sulfur</keyword>
<dbReference type="InterPro" id="IPR005854">
    <property type="entry name" value="PurF"/>
</dbReference>
<dbReference type="PROSITE" id="PS51278">
    <property type="entry name" value="GATASE_TYPE_2"/>
    <property type="match status" value="1"/>
</dbReference>
<dbReference type="UniPathway" id="UPA00074">
    <property type="reaction ID" value="UER00124"/>
</dbReference>
<comment type="similarity">
    <text evidence="2 7 8">In the C-terminal section; belongs to the purine/pyrimidine phosphoribosyltransferase family.</text>
</comment>
<comment type="cofactor">
    <cofactor evidence="7 11">
        <name>[4Fe-4S] cluster</name>
        <dbReference type="ChEBI" id="CHEBI:49883"/>
    </cofactor>
    <text evidence="7 11">Binds 1 [4Fe-4S] cluster per subunit.</text>
</comment>
<dbReference type="KEGG" id="minf:MESINF_0560"/>
<dbReference type="PIRSF" id="PIRSF000485">
    <property type="entry name" value="Amd_phspho_trans"/>
    <property type="match status" value="1"/>
</dbReference>
<keyword evidence="7 10" id="KW-0460">Magnesium</keyword>
<evidence type="ECO:0000256" key="3">
    <source>
        <dbReference type="ARBA" id="ARBA00022676"/>
    </source>
</evidence>
<accession>A0A7Z7LDE7</accession>
<dbReference type="NCBIfam" id="TIGR01134">
    <property type="entry name" value="purF"/>
    <property type="match status" value="1"/>
</dbReference>
<dbReference type="CDD" id="cd00715">
    <property type="entry name" value="GPATase_N"/>
    <property type="match status" value="1"/>
</dbReference>
<protein>
    <recommendedName>
        <fullName evidence="7">Amidophosphoribosyltransferase</fullName>
        <shortName evidence="7">ATase</shortName>
        <ecNumber evidence="7">2.4.2.14</ecNumber>
    </recommendedName>
    <alternativeName>
        <fullName evidence="7">Glutamine phosphoribosylpyrophosphate amidotransferase</fullName>
        <shortName evidence="7">GPATase</shortName>
    </alternativeName>
</protein>
<evidence type="ECO:0000256" key="6">
    <source>
        <dbReference type="ARBA" id="ARBA00022962"/>
    </source>
</evidence>
<evidence type="ECO:0000256" key="8">
    <source>
        <dbReference type="PIRNR" id="PIRNR000485"/>
    </source>
</evidence>
<keyword evidence="6 7" id="KW-0315">Glutamine amidotransferase</keyword>
<dbReference type="GO" id="GO:0009113">
    <property type="term" value="P:purine nucleobase biosynthetic process"/>
    <property type="evidence" value="ECO:0007669"/>
    <property type="project" value="UniProtKB-UniRule"/>
</dbReference>
<evidence type="ECO:0000256" key="5">
    <source>
        <dbReference type="ARBA" id="ARBA00022755"/>
    </source>
</evidence>
<comment type="catalytic activity">
    <reaction evidence="7 8">
        <text>5-phospho-beta-D-ribosylamine + L-glutamate + diphosphate = 5-phospho-alpha-D-ribose 1-diphosphate + L-glutamine + H2O</text>
        <dbReference type="Rhea" id="RHEA:14905"/>
        <dbReference type="ChEBI" id="CHEBI:15377"/>
        <dbReference type="ChEBI" id="CHEBI:29985"/>
        <dbReference type="ChEBI" id="CHEBI:33019"/>
        <dbReference type="ChEBI" id="CHEBI:58017"/>
        <dbReference type="ChEBI" id="CHEBI:58359"/>
        <dbReference type="ChEBI" id="CHEBI:58681"/>
        <dbReference type="EC" id="2.4.2.14"/>
    </reaction>
</comment>
<evidence type="ECO:0000259" key="12">
    <source>
        <dbReference type="PROSITE" id="PS51278"/>
    </source>
</evidence>
<dbReference type="GO" id="GO:0004044">
    <property type="term" value="F:amidophosphoribosyltransferase activity"/>
    <property type="evidence" value="ECO:0007669"/>
    <property type="project" value="UniProtKB-UniRule"/>
</dbReference>
<dbReference type="HAMAP" id="MF_01931">
    <property type="entry name" value="PurF"/>
    <property type="match status" value="1"/>
</dbReference>
<keyword evidence="4 7" id="KW-0808">Transferase</keyword>
<keyword evidence="3 7" id="KW-0328">Glycosyltransferase</keyword>
<feature type="active site" description="Nucleophile" evidence="7 9">
    <location>
        <position position="14"/>
    </location>
</feature>
<dbReference type="GO" id="GO:0051539">
    <property type="term" value="F:4 iron, 4 sulfur cluster binding"/>
    <property type="evidence" value="ECO:0007669"/>
    <property type="project" value="UniProtKB-KW"/>
</dbReference>
<keyword evidence="7 11" id="KW-0408">Iron</keyword>
<dbReference type="Gene3D" id="3.40.50.2020">
    <property type="match status" value="1"/>
</dbReference>
<feature type="binding site" evidence="7 10">
    <location>
        <position position="296"/>
    </location>
    <ligand>
        <name>Mg(2+)</name>
        <dbReference type="ChEBI" id="CHEBI:18420"/>
    </ligand>
</feature>
<keyword evidence="5 7" id="KW-0658">Purine biosynthesis</keyword>
<dbReference type="GO" id="GO:0006189">
    <property type="term" value="P:'de novo' IMP biosynthetic process"/>
    <property type="evidence" value="ECO:0007669"/>
    <property type="project" value="UniProtKB-UniRule"/>
</dbReference>
<reference evidence="13 14" key="1">
    <citation type="submission" date="2017-01" db="EMBL/GenBank/DDBJ databases">
        <authorList>
            <person name="Erauso G."/>
        </authorList>
    </citation>
    <scope>NUCLEOTIDE SEQUENCE [LARGE SCALE GENOMIC DNA]</scope>
    <source>
        <strain evidence="13">MESINF1</strain>
    </source>
</reference>
<proteinExistence type="inferred from homology"/>
<organism evidence="13 14">
    <name type="scientific">Mesotoga infera</name>
    <dbReference type="NCBI Taxonomy" id="1236046"/>
    <lineage>
        <taxon>Bacteria</taxon>
        <taxon>Thermotogati</taxon>
        <taxon>Thermotogota</taxon>
        <taxon>Thermotogae</taxon>
        <taxon>Kosmotogales</taxon>
        <taxon>Kosmotogaceae</taxon>
        <taxon>Mesotoga</taxon>
    </lineage>
</organism>
<dbReference type="Gene3D" id="3.60.20.10">
    <property type="entry name" value="Glutamine Phosphoribosylpyrophosphate, subunit 1, domain 1"/>
    <property type="match status" value="1"/>
</dbReference>
<evidence type="ECO:0000313" key="13">
    <source>
        <dbReference type="EMBL" id="SSC12009.1"/>
    </source>
</evidence>
<dbReference type="PANTHER" id="PTHR11907">
    <property type="entry name" value="AMIDOPHOSPHORIBOSYLTRANSFERASE"/>
    <property type="match status" value="1"/>
</dbReference>
<comment type="function">
    <text evidence="7">Catalyzes the formation of phosphoribosylamine from phosphoribosylpyrophosphate (PRPP) and glutamine.</text>
</comment>
<keyword evidence="7" id="KW-0004">4Fe-4S</keyword>
<feature type="binding site" evidence="7 11">
    <location>
        <position position="444"/>
    </location>
    <ligand>
        <name>[4Fe-4S] cluster</name>
        <dbReference type="ChEBI" id="CHEBI:49883"/>
    </ligand>
</feature>
<dbReference type="SUPFAM" id="SSF56235">
    <property type="entry name" value="N-terminal nucleophile aminohydrolases (Ntn hydrolases)"/>
    <property type="match status" value="1"/>
</dbReference>
<dbReference type="GO" id="GO:0000287">
    <property type="term" value="F:magnesium ion binding"/>
    <property type="evidence" value="ECO:0007669"/>
    <property type="project" value="UniProtKB-UniRule"/>
</dbReference>
<name>A0A7Z7LDE7_9BACT</name>
<dbReference type="InterPro" id="IPR035584">
    <property type="entry name" value="PurF_N"/>
</dbReference>
<dbReference type="Pfam" id="PF13537">
    <property type="entry name" value="GATase_7"/>
    <property type="match status" value="1"/>
</dbReference>
<keyword evidence="14" id="KW-1185">Reference proteome</keyword>
<feature type="binding site" evidence="7 11">
    <location>
        <position position="395"/>
    </location>
    <ligand>
        <name>[4Fe-4S] cluster</name>
        <dbReference type="ChEBI" id="CHEBI:49883"/>
    </ligand>
</feature>
<dbReference type="Proteomes" id="UP000250796">
    <property type="component" value="Chromosome MESINF"/>
</dbReference>
<evidence type="ECO:0000256" key="10">
    <source>
        <dbReference type="PIRSR" id="PIRSR000485-2"/>
    </source>
</evidence>
<evidence type="ECO:0000256" key="1">
    <source>
        <dbReference type="ARBA" id="ARBA00005209"/>
    </source>
</evidence>
<dbReference type="EMBL" id="LS974202">
    <property type="protein sequence ID" value="SSC12009.1"/>
    <property type="molecule type" value="Genomic_DNA"/>
</dbReference>
<feature type="binding site" evidence="7 10">
    <location>
        <position position="358"/>
    </location>
    <ligand>
        <name>Mg(2+)</name>
        <dbReference type="ChEBI" id="CHEBI:18420"/>
    </ligand>
</feature>
<keyword evidence="7 10" id="KW-0479">Metal-binding</keyword>
<gene>
    <name evidence="7 13" type="primary">purF</name>
    <name evidence="13" type="ORF">MESINF_0560</name>
</gene>
<dbReference type="AlphaFoldDB" id="A0A7Z7LDE7"/>
<dbReference type="InterPro" id="IPR029057">
    <property type="entry name" value="PRTase-like"/>
</dbReference>
<sequence length="473" mass="51506">MRDEIMREELKEECGVFGIVSREGRASRTTYYGLFALQHRGQESAGIAVSEDGDIHLHKAMGLVGEVFDDAKLEELKGDLAVGHVRYSTSGDSSVINAQPLVFKTRQGTIALCHNGNLANSLALRESLKEKGSIFQTTVDTEVIAALLAGSSDSDLVISIRSVMKELKGAYALIIMTRDRLIGVRDPLGIRPLCIGRKEKDLMLSSESCAFETVGGSLLRDVMPGEIVVIDRSGMKSYPPEEKNEEKLCIFEFIYFGRPDSVMKGQSLYMSRKRAGKILCREVPADADFVCSVPDSGTPSAIGFSEASGIPFLEGLVKNRYVGRTFIKPSQNQREIGVALKLNVLEEVVRGKSIVLVDDSIVRGTTIKRLISRLRACGAGKIHLRISAPPVMWPCFFGIDTPSRDELLGARFSVEEIGRLVGADSIGYLSLEGLIEATSSSGFCTGCFSGQYPLDIEGADGRYALDTAQKVRT</sequence>
<evidence type="ECO:0000256" key="2">
    <source>
        <dbReference type="ARBA" id="ARBA00010138"/>
    </source>
</evidence>
<dbReference type="InterPro" id="IPR000836">
    <property type="entry name" value="PRTase_dom"/>
</dbReference>
<evidence type="ECO:0000256" key="7">
    <source>
        <dbReference type="HAMAP-Rule" id="MF_01931"/>
    </source>
</evidence>
<evidence type="ECO:0000256" key="4">
    <source>
        <dbReference type="ARBA" id="ARBA00022679"/>
    </source>
</evidence>
<evidence type="ECO:0000256" key="11">
    <source>
        <dbReference type="PIRSR" id="PIRSR000485-3"/>
    </source>
</evidence>
<feature type="binding site" evidence="7 11">
    <location>
        <position position="447"/>
    </location>
    <ligand>
        <name>[4Fe-4S] cluster</name>
        <dbReference type="ChEBI" id="CHEBI:49883"/>
    </ligand>
</feature>
<dbReference type="SUPFAM" id="SSF53271">
    <property type="entry name" value="PRTase-like"/>
    <property type="match status" value="1"/>
</dbReference>
<evidence type="ECO:0000313" key="14">
    <source>
        <dbReference type="Proteomes" id="UP000250796"/>
    </source>
</evidence>
<comment type="pathway">
    <text evidence="1 7 8">Purine metabolism; IMP biosynthesis via de novo pathway; N(1)-(5-phospho-D-ribosyl)glycinamide from 5-phospho-alpha-D-ribose 1-diphosphate: step 1/2.</text>
</comment>
<dbReference type="CDD" id="cd06223">
    <property type="entry name" value="PRTases_typeI"/>
    <property type="match status" value="1"/>
</dbReference>